<dbReference type="Pfam" id="PF21946">
    <property type="entry name" value="LppM"/>
    <property type="match status" value="1"/>
</dbReference>
<proteinExistence type="predicted"/>
<keyword evidence="4" id="KW-1185">Reference proteome</keyword>
<evidence type="ECO:0000259" key="2">
    <source>
        <dbReference type="Pfam" id="PF21946"/>
    </source>
</evidence>
<feature type="transmembrane region" description="Helical" evidence="1">
    <location>
        <begin position="204"/>
        <end position="223"/>
    </location>
</feature>
<evidence type="ECO:0000313" key="3">
    <source>
        <dbReference type="EMBL" id="ARI75702.1"/>
    </source>
</evidence>
<dbReference type="RefSeq" id="WP_085027492.1">
    <property type="nucleotide sequence ID" value="NZ_CP020772.1"/>
</dbReference>
<protein>
    <recommendedName>
        <fullName evidence="2">LppM domain-containing protein</fullName>
    </recommendedName>
</protein>
<dbReference type="EMBL" id="CP020772">
    <property type="protein sequence ID" value="ARI75702.1"/>
    <property type="molecule type" value="Genomic_DNA"/>
</dbReference>
<dbReference type="OrthoDB" id="2988624at2"/>
<dbReference type="Proteomes" id="UP000192527">
    <property type="component" value="Chromosome"/>
</dbReference>
<reference evidence="3 4" key="1">
    <citation type="submission" date="2017-04" db="EMBL/GenBank/DDBJ databases">
        <title>The whole genome sequencing and assembly of Halobacillus mangrovi strain.</title>
        <authorList>
            <person name="Lee S.-J."/>
            <person name="Park M.-K."/>
            <person name="Kim J.-Y."/>
            <person name="Lee Y.-J."/>
            <person name="Yi H."/>
            <person name="Bahn Y.-S."/>
            <person name="Kim J.F."/>
            <person name="Lee D.-W."/>
        </authorList>
    </citation>
    <scope>NUCLEOTIDE SEQUENCE [LARGE SCALE GENOMIC DNA]</scope>
    <source>
        <strain evidence="3 4">KTB 131</strain>
    </source>
</reference>
<name>A0A1W5ZR00_9BACI</name>
<dbReference type="PROSITE" id="PS51257">
    <property type="entry name" value="PROKAR_LIPOPROTEIN"/>
    <property type="match status" value="1"/>
</dbReference>
<gene>
    <name evidence="3" type="ORF">HM131_02155</name>
</gene>
<evidence type="ECO:0000313" key="4">
    <source>
        <dbReference type="Proteomes" id="UP000192527"/>
    </source>
</evidence>
<dbReference type="InterPro" id="IPR053807">
    <property type="entry name" value="LppM"/>
</dbReference>
<dbReference type="AlphaFoldDB" id="A0A1W5ZR00"/>
<evidence type="ECO:0000256" key="1">
    <source>
        <dbReference type="SAM" id="Phobius"/>
    </source>
</evidence>
<dbReference type="KEGG" id="hmn:HM131_02155"/>
<organism evidence="3 4">
    <name type="scientific">Halobacillus mangrovi</name>
    <dbReference type="NCBI Taxonomy" id="402384"/>
    <lineage>
        <taxon>Bacteria</taxon>
        <taxon>Bacillati</taxon>
        <taxon>Bacillota</taxon>
        <taxon>Bacilli</taxon>
        <taxon>Bacillales</taxon>
        <taxon>Bacillaceae</taxon>
        <taxon>Halobacillus</taxon>
    </lineage>
</organism>
<keyword evidence="1" id="KW-0812">Transmembrane</keyword>
<keyword evidence="1" id="KW-0472">Membrane</keyword>
<dbReference type="STRING" id="402384.HM131_02155"/>
<sequence length="235" mass="25530">MKRIHILLAILALTLLTACVKGNYELKINKDGSGESVVTIGFEEEAYERLGERGHSMVESATEELFTQGYNVESYNEEGYIGFQATKSFEDVREAENLQATGGMTEMGVGAALSDNIDMTVEEGVFTDMYKIEAVVDLENSGLLGGMQQLVSNQLDLTFTLDLPVSPKAHNADAVDGNELTWNIKTAGTTNMMVQVGVPNVRNIVIAGVAGLVIAAVVVFLILRKRNKNRDHPST</sequence>
<dbReference type="CDD" id="cd12087">
    <property type="entry name" value="TM_EGFR-like"/>
    <property type="match status" value="1"/>
</dbReference>
<feature type="domain" description="LppM" evidence="2">
    <location>
        <begin position="24"/>
        <end position="194"/>
    </location>
</feature>
<keyword evidence="1" id="KW-1133">Transmembrane helix</keyword>
<accession>A0A1W5ZR00</accession>